<dbReference type="Proteomes" id="UP000271162">
    <property type="component" value="Unassembled WGS sequence"/>
</dbReference>
<dbReference type="WBParaSite" id="NBR_0001379501-mRNA-1">
    <property type="protein sequence ID" value="NBR_0001379501-mRNA-1"/>
    <property type="gene ID" value="NBR_0001379501"/>
</dbReference>
<organism evidence="3">
    <name type="scientific">Nippostrongylus brasiliensis</name>
    <name type="common">Rat hookworm</name>
    <dbReference type="NCBI Taxonomy" id="27835"/>
    <lineage>
        <taxon>Eukaryota</taxon>
        <taxon>Metazoa</taxon>
        <taxon>Ecdysozoa</taxon>
        <taxon>Nematoda</taxon>
        <taxon>Chromadorea</taxon>
        <taxon>Rhabditida</taxon>
        <taxon>Rhabditina</taxon>
        <taxon>Rhabditomorpha</taxon>
        <taxon>Strongyloidea</taxon>
        <taxon>Heligmosomidae</taxon>
        <taxon>Nippostrongylus</taxon>
    </lineage>
</organism>
<evidence type="ECO:0000313" key="3">
    <source>
        <dbReference type="WBParaSite" id="NBR_0001379501-mRNA-1"/>
    </source>
</evidence>
<dbReference type="EMBL" id="UYSL01021145">
    <property type="protein sequence ID" value="VDL77385.1"/>
    <property type="molecule type" value="Genomic_DNA"/>
</dbReference>
<gene>
    <name evidence="1" type="ORF">NBR_LOCUS13796</name>
</gene>
<name>A0A0N4YBG1_NIPBR</name>
<sequence>MSIAILNDPQLSNDIYDLLISHSAPTLFSSLPMVALVQRHDIITIEPDCYSEYQHSSTSVPLTLLLRLQH</sequence>
<protein>
    <submittedName>
        <fullName evidence="3">AraC family transcriptional regulator</fullName>
    </submittedName>
</protein>
<evidence type="ECO:0000313" key="1">
    <source>
        <dbReference type="EMBL" id="VDL77385.1"/>
    </source>
</evidence>
<accession>A0A0N4YBG1</accession>
<dbReference type="AlphaFoldDB" id="A0A0N4YBG1"/>
<reference evidence="3" key="1">
    <citation type="submission" date="2017-02" db="UniProtKB">
        <authorList>
            <consortium name="WormBaseParasite"/>
        </authorList>
    </citation>
    <scope>IDENTIFICATION</scope>
</reference>
<evidence type="ECO:0000313" key="2">
    <source>
        <dbReference type="Proteomes" id="UP000271162"/>
    </source>
</evidence>
<keyword evidence="2" id="KW-1185">Reference proteome</keyword>
<dbReference type="OrthoDB" id="5813329at2759"/>
<reference evidence="1 2" key="2">
    <citation type="submission" date="2018-11" db="EMBL/GenBank/DDBJ databases">
        <authorList>
            <consortium name="Pathogen Informatics"/>
        </authorList>
    </citation>
    <scope>NUCLEOTIDE SEQUENCE [LARGE SCALE GENOMIC DNA]</scope>
</reference>
<proteinExistence type="predicted"/>